<protein>
    <submittedName>
        <fullName evidence="2">Uncharacterized protein</fullName>
    </submittedName>
</protein>
<comment type="caution">
    <text evidence="2">The sequence shown here is derived from an EMBL/GenBank/DDBJ whole genome shotgun (WGS) entry which is preliminary data.</text>
</comment>
<evidence type="ECO:0000313" key="2">
    <source>
        <dbReference type="EMBL" id="KAB1211409.1"/>
    </source>
</evidence>
<reference evidence="2 3" key="1">
    <citation type="journal article" date="2019" name="Plant Biotechnol. J.">
        <title>The red bayberry genome and genetic basis of sex determination.</title>
        <authorList>
            <person name="Jia H.M."/>
            <person name="Jia H.J."/>
            <person name="Cai Q.L."/>
            <person name="Wang Y."/>
            <person name="Zhao H.B."/>
            <person name="Yang W.F."/>
            <person name="Wang G.Y."/>
            <person name="Li Y.H."/>
            <person name="Zhan D.L."/>
            <person name="Shen Y.T."/>
            <person name="Niu Q.F."/>
            <person name="Chang L."/>
            <person name="Qiu J."/>
            <person name="Zhao L."/>
            <person name="Xie H.B."/>
            <person name="Fu W.Y."/>
            <person name="Jin J."/>
            <person name="Li X.W."/>
            <person name="Jiao Y."/>
            <person name="Zhou C.C."/>
            <person name="Tu T."/>
            <person name="Chai C.Y."/>
            <person name="Gao J.L."/>
            <person name="Fan L.J."/>
            <person name="van de Weg E."/>
            <person name="Wang J.Y."/>
            <person name="Gao Z.S."/>
        </authorList>
    </citation>
    <scope>NUCLEOTIDE SEQUENCE [LARGE SCALE GENOMIC DNA]</scope>
    <source>
        <tissue evidence="2">Leaves</tissue>
    </source>
</reference>
<dbReference type="Proteomes" id="UP000516437">
    <property type="component" value="Chromosome 6"/>
</dbReference>
<accession>A0A6A1VEV8</accession>
<proteinExistence type="predicted"/>
<organism evidence="2 3">
    <name type="scientific">Morella rubra</name>
    <name type="common">Chinese bayberry</name>
    <dbReference type="NCBI Taxonomy" id="262757"/>
    <lineage>
        <taxon>Eukaryota</taxon>
        <taxon>Viridiplantae</taxon>
        <taxon>Streptophyta</taxon>
        <taxon>Embryophyta</taxon>
        <taxon>Tracheophyta</taxon>
        <taxon>Spermatophyta</taxon>
        <taxon>Magnoliopsida</taxon>
        <taxon>eudicotyledons</taxon>
        <taxon>Gunneridae</taxon>
        <taxon>Pentapetalae</taxon>
        <taxon>rosids</taxon>
        <taxon>fabids</taxon>
        <taxon>Fagales</taxon>
        <taxon>Myricaceae</taxon>
        <taxon>Morella</taxon>
    </lineage>
</organism>
<name>A0A6A1VEV8_9ROSI</name>
<keyword evidence="3" id="KW-1185">Reference proteome</keyword>
<feature type="compositionally biased region" description="Polar residues" evidence="1">
    <location>
        <begin position="35"/>
        <end position="49"/>
    </location>
</feature>
<feature type="region of interest" description="Disordered" evidence="1">
    <location>
        <begin position="1"/>
        <end position="64"/>
    </location>
</feature>
<dbReference type="OrthoDB" id="1937240at2759"/>
<dbReference type="EMBL" id="RXIC02000024">
    <property type="protein sequence ID" value="KAB1211409.1"/>
    <property type="molecule type" value="Genomic_DNA"/>
</dbReference>
<evidence type="ECO:0000313" key="3">
    <source>
        <dbReference type="Proteomes" id="UP000516437"/>
    </source>
</evidence>
<gene>
    <name evidence="2" type="ORF">CJ030_MR6G021401</name>
</gene>
<sequence>MNILRPKSSNAASMGIPRSEPAQLPNTKTEHSQDSKAVTTKASSLGSSSRSDKAVSQETYRTSQIDETRRFLIQATKEMVNLMNKDYGGMARRNPPHHNYEPWH</sequence>
<evidence type="ECO:0000256" key="1">
    <source>
        <dbReference type="SAM" id="MobiDB-lite"/>
    </source>
</evidence>
<dbReference type="AlphaFoldDB" id="A0A6A1VEV8"/>